<evidence type="ECO:0008006" key="2">
    <source>
        <dbReference type="Google" id="ProtNLM"/>
    </source>
</evidence>
<sequence>MHYKNFINATYATAGYLNDNSIEQIRADIEKTGRYIKLDKVYLETYRSEILVERDKMEEVKKLFIGYGYQVSGGITTTVKRTLMGSMCFTDPANRKRLGEIAAYTAELFDEVMLDDFYFTNCRCESCIKAKGNHDWAKFRLELMNDISRNVIIRNAKAANKKVNVIIKYPNWYDSFQANGYNLEDEPKMFDMIYAGTETRDPFYTHQNLPRYLSYFLPRLLEHIKPGKNGGGWYDLFDCSLEDYVQQAYLTVFAKCRENMLFCFPLLVNAPSYAAAVGAFYDEADEFMGETGEPIGIACYKPYHSHGERRLHDYLGMTGVPLDPYPYYPENAPVVLLTADAAWDEEIVQKIKKSLLAGKKVFITSGLYEKLAGRGIEHIMNIEVTGRKITTDTFTNSGFGMGNCGYVKSFAPVTLPHIAYNENDLWVLSSALTPYSSHPLLLSGTYGSGRLYVLTVPDAMADLYNLPAETLTLIRKELDLPVTLECPGRVGLFLYDNNTFILQSFIDRPERVRVCINKPGVSLVPLLGRQVGRIRPPEKAHSADNESVFEVYLMPGRYAAFRIDG</sequence>
<dbReference type="AlphaFoldDB" id="A0A806JZD5"/>
<dbReference type="EMBL" id="JQ844201">
    <property type="protein sequence ID" value="AGS52546.1"/>
    <property type="molecule type" value="Genomic_DNA"/>
</dbReference>
<protein>
    <recommendedName>
        <fullName evidence="2">Permease</fullName>
    </recommendedName>
</protein>
<evidence type="ECO:0000313" key="1">
    <source>
        <dbReference type="EMBL" id="AGS52546.1"/>
    </source>
</evidence>
<proteinExistence type="predicted"/>
<accession>A0A806JZD5</accession>
<reference evidence="1" key="1">
    <citation type="submission" date="2012-03" db="EMBL/GenBank/DDBJ databases">
        <title>Functional metagenomics reveals considerable lignocellulase gene clusters in the gut microbiome of a wood-feeding higher termite.</title>
        <authorList>
            <person name="Liu N."/>
        </authorList>
    </citation>
    <scope>NUCLEOTIDE SEQUENCE</scope>
</reference>
<organism evidence="1">
    <name type="scientific">uncultured bacterium contig00023</name>
    <dbReference type="NCBI Taxonomy" id="1181512"/>
    <lineage>
        <taxon>Bacteria</taxon>
        <taxon>environmental samples</taxon>
    </lineage>
</organism>
<name>A0A806JZD5_9BACT</name>